<dbReference type="NCBIfam" id="TIGR00442">
    <property type="entry name" value="hisS"/>
    <property type="match status" value="1"/>
</dbReference>
<feature type="binding site" evidence="6">
    <location>
        <begin position="79"/>
        <end position="81"/>
    </location>
    <ligand>
        <name>L-histidine</name>
        <dbReference type="ChEBI" id="CHEBI:57595"/>
    </ligand>
</feature>
<gene>
    <name evidence="8" type="primary">hisS</name>
</gene>
<feature type="binding site" evidence="6">
    <location>
        <begin position="259"/>
        <end position="260"/>
    </location>
    <ligand>
        <name>L-histidine</name>
        <dbReference type="ChEBI" id="CHEBI:57595"/>
    </ligand>
</feature>
<dbReference type="Pfam" id="PF03129">
    <property type="entry name" value="HGTP_anticodon"/>
    <property type="match status" value="1"/>
</dbReference>
<keyword evidence="3" id="KW-0547">Nucleotide-binding</keyword>
<evidence type="ECO:0000259" key="7">
    <source>
        <dbReference type="PROSITE" id="PS50862"/>
    </source>
</evidence>
<feature type="binding site" evidence="6">
    <location>
        <position position="124"/>
    </location>
    <ligand>
        <name>L-histidine</name>
        <dbReference type="ChEBI" id="CHEBI:57595"/>
    </ligand>
</feature>
<dbReference type="Pfam" id="PF13393">
    <property type="entry name" value="tRNA-synt_His"/>
    <property type="match status" value="1"/>
</dbReference>
<dbReference type="RefSeq" id="YP_009541772.1">
    <property type="nucleotide sequence ID" value="NC_039978.1"/>
</dbReference>
<comment type="catalytic activity">
    <reaction evidence="5">
        <text>tRNA(His) + L-histidine + ATP = L-histidyl-tRNA(His) + AMP + diphosphate + H(+)</text>
        <dbReference type="Rhea" id="RHEA:17313"/>
        <dbReference type="Rhea" id="RHEA-COMP:9665"/>
        <dbReference type="Rhea" id="RHEA-COMP:9689"/>
        <dbReference type="ChEBI" id="CHEBI:15378"/>
        <dbReference type="ChEBI" id="CHEBI:30616"/>
        <dbReference type="ChEBI" id="CHEBI:33019"/>
        <dbReference type="ChEBI" id="CHEBI:57595"/>
        <dbReference type="ChEBI" id="CHEBI:78442"/>
        <dbReference type="ChEBI" id="CHEBI:78527"/>
        <dbReference type="ChEBI" id="CHEBI:456215"/>
        <dbReference type="EC" id="6.1.1.21"/>
    </reaction>
</comment>
<dbReference type="GeneID" id="38463736"/>
<dbReference type="InterPro" id="IPR036621">
    <property type="entry name" value="Anticodon-bd_dom_sf"/>
</dbReference>
<dbReference type="Gene3D" id="3.40.50.800">
    <property type="entry name" value="Anticodon-binding domain"/>
    <property type="match status" value="1"/>
</dbReference>
<dbReference type="PANTHER" id="PTHR43707">
    <property type="entry name" value="HISTIDYL-TRNA SYNTHETASE"/>
    <property type="match status" value="1"/>
</dbReference>
<organism evidence="8">
    <name type="scientific">Neogoniolithon spectabile</name>
    <dbReference type="NCBI Taxonomy" id="231755"/>
    <lineage>
        <taxon>Eukaryota</taxon>
        <taxon>Rhodophyta</taxon>
        <taxon>Florideophyceae</taxon>
        <taxon>Corallinophycidae</taxon>
        <taxon>Corallinales</taxon>
        <taxon>Spongitidaceae</taxon>
        <taxon>Neogoniolithoideae</taxon>
        <taxon>Neogoniolithon</taxon>
    </lineage>
</organism>
<evidence type="ECO:0000256" key="3">
    <source>
        <dbReference type="ARBA" id="ARBA00022741"/>
    </source>
</evidence>
<feature type="binding site" evidence="6">
    <location>
        <position position="255"/>
    </location>
    <ligand>
        <name>L-histidine</name>
        <dbReference type="ChEBI" id="CHEBI:57595"/>
    </ligand>
</feature>
<dbReference type="InterPro" id="IPR041715">
    <property type="entry name" value="HisRS-like_core"/>
</dbReference>
<dbReference type="SUPFAM" id="SSF55681">
    <property type="entry name" value="Class II aaRS and biotin synthetases"/>
    <property type="match status" value="1"/>
</dbReference>
<reference evidence="8" key="1">
    <citation type="journal article" date="2018" name="Genome Biol. Evol.">
        <title>Mitochondrial and Plastid Genomes from Coralline Red Algae Provide Insights into the Incongruent Evolutionary Histories of Organelles.</title>
        <authorList>
            <person name="Lee J."/>
            <person name="Song H.J."/>
            <person name="In Park S."/>
            <person name="Lee Y.M."/>
            <person name="Jeong S.Y."/>
            <person name="Oh Cho T."/>
            <person name="Kim J.H."/>
            <person name="Choi H.G."/>
            <person name="Choi C.G."/>
            <person name="Nelson W.A."/>
            <person name="Fredericq S."/>
            <person name="Bhattacharya D."/>
            <person name="Su Yoon H."/>
        </authorList>
    </citation>
    <scope>NUCLEOTIDE SEQUENCE</scope>
</reference>
<keyword evidence="8" id="KW-0436">Ligase</keyword>
<dbReference type="PROSITE" id="PS50862">
    <property type="entry name" value="AA_TRNA_LIGASE_II"/>
    <property type="match status" value="1"/>
</dbReference>
<evidence type="ECO:0000256" key="5">
    <source>
        <dbReference type="ARBA" id="ARBA00047639"/>
    </source>
</evidence>
<dbReference type="SUPFAM" id="SSF52954">
    <property type="entry name" value="Class II aaRS ABD-related"/>
    <property type="match status" value="1"/>
</dbReference>
<name>A0A3G3MGP9_9FLOR</name>
<proteinExistence type="inferred from homology"/>
<dbReference type="GO" id="GO:0006427">
    <property type="term" value="P:histidyl-tRNA aminoacylation"/>
    <property type="evidence" value="ECO:0007669"/>
    <property type="project" value="InterPro"/>
</dbReference>
<dbReference type="InterPro" id="IPR004154">
    <property type="entry name" value="Anticodon-bd"/>
</dbReference>
<dbReference type="AlphaFoldDB" id="A0A3G3MGP9"/>
<protein>
    <recommendedName>
        <fullName evidence="2">histidine--tRNA ligase</fullName>
        <ecNumber evidence="2">6.1.1.21</ecNumber>
    </recommendedName>
    <alternativeName>
        <fullName evidence="4">Histidyl-tRNA synthetase</fullName>
    </alternativeName>
</protein>
<feature type="domain" description="Aminoacyl-transfer RNA synthetases class-II family profile" evidence="7">
    <location>
        <begin position="1"/>
        <end position="311"/>
    </location>
</feature>
<evidence type="ECO:0000313" key="8">
    <source>
        <dbReference type="EMBL" id="AYR05981.1"/>
    </source>
</evidence>
<evidence type="ECO:0000256" key="6">
    <source>
        <dbReference type="PIRSR" id="PIRSR001549-1"/>
    </source>
</evidence>
<geneLocation type="plastid" evidence="8"/>
<dbReference type="GO" id="GO:0005524">
    <property type="term" value="F:ATP binding"/>
    <property type="evidence" value="ECO:0007669"/>
    <property type="project" value="InterPro"/>
</dbReference>
<dbReference type="HAMAP" id="MF_00127">
    <property type="entry name" value="His_tRNA_synth"/>
    <property type="match status" value="1"/>
</dbReference>
<dbReference type="CDD" id="cd00773">
    <property type="entry name" value="HisRS-like_core"/>
    <property type="match status" value="1"/>
</dbReference>
<accession>A0A3G3MGP9</accession>
<dbReference type="GO" id="GO:0005737">
    <property type="term" value="C:cytoplasm"/>
    <property type="evidence" value="ECO:0007669"/>
    <property type="project" value="InterPro"/>
</dbReference>
<dbReference type="InterPro" id="IPR015807">
    <property type="entry name" value="His-tRNA-ligase"/>
</dbReference>
<dbReference type="InterPro" id="IPR006195">
    <property type="entry name" value="aa-tRNA-synth_II"/>
</dbReference>
<feature type="binding site" evidence="6">
    <location>
        <position position="110"/>
    </location>
    <ligand>
        <name>L-histidine</name>
        <dbReference type="ChEBI" id="CHEBI:57595"/>
    </ligand>
</feature>
<keyword evidence="8" id="KW-0934">Plastid</keyword>
<dbReference type="PIRSF" id="PIRSF001549">
    <property type="entry name" value="His-tRNA_synth"/>
    <property type="match status" value="1"/>
</dbReference>
<dbReference type="EC" id="6.1.1.21" evidence="2"/>
<evidence type="ECO:0000256" key="4">
    <source>
        <dbReference type="ARBA" id="ARBA00030619"/>
    </source>
</evidence>
<dbReference type="EMBL" id="MH281628">
    <property type="protein sequence ID" value="AYR05981.1"/>
    <property type="molecule type" value="Genomic_DNA"/>
</dbReference>
<dbReference type="Gene3D" id="3.30.930.10">
    <property type="entry name" value="Bira Bifunctional Protein, Domain 2"/>
    <property type="match status" value="1"/>
</dbReference>
<feature type="binding site" evidence="6">
    <location>
        <position position="128"/>
    </location>
    <ligand>
        <name>L-histidine</name>
        <dbReference type="ChEBI" id="CHEBI:57595"/>
    </ligand>
</feature>
<dbReference type="InterPro" id="IPR045864">
    <property type="entry name" value="aa-tRNA-synth_II/BPL/LPL"/>
</dbReference>
<comment type="similarity">
    <text evidence="1">Belongs to the class-II aminoacyl-tRNA synthetase family.</text>
</comment>
<evidence type="ECO:0000256" key="1">
    <source>
        <dbReference type="ARBA" id="ARBA00008226"/>
    </source>
</evidence>
<sequence length="421" mass="48764">MQTIRGTKDILPSDIYKWQELYLKAIEIFNIYDYLEIKTPIVETTDLFLRSVGNNTDIVSKEMYIFSDRGGRALTLRPEGTAPIARAIINNKLYLDNNIQKLWYMGPMFRYERPQSGRQRQFHQLGIECIGSNSPLAEVEVITIIKQILDTLRCQDYQIEINSIGNKEERIQYTKDLVNYMSEFEYDLDVTVRKRLLNNPLRLLDSKDPKIQSILNKAPILIDYLGKKSLKHFTAVCKYLDDLNITYKINHKLVRGLDYYNDTTFEITSKKLGGQNTICGGGRYNELINSLGGPNLPGVGCAIGIERLMIIRDKIDKISNDKKRVHVIIQSHKENQKGLEIITKLRSANILFHLELEDINIQKQIQKAIKNKALCCIIIGENEILNRTVTIKWLKGKFQETVQEEKIIEYIKIKLSQIDRY</sequence>
<dbReference type="PANTHER" id="PTHR43707:SF1">
    <property type="entry name" value="HISTIDINE--TRNA LIGASE, MITOCHONDRIAL-RELATED"/>
    <property type="match status" value="1"/>
</dbReference>
<dbReference type="InterPro" id="IPR004516">
    <property type="entry name" value="HisRS/HisZ"/>
</dbReference>
<evidence type="ECO:0000256" key="2">
    <source>
        <dbReference type="ARBA" id="ARBA00012815"/>
    </source>
</evidence>
<dbReference type="GO" id="GO:0004821">
    <property type="term" value="F:histidine-tRNA ligase activity"/>
    <property type="evidence" value="ECO:0007669"/>
    <property type="project" value="UniProtKB-EC"/>
</dbReference>
<keyword evidence="8" id="KW-0030">Aminoacyl-tRNA synthetase</keyword>